<evidence type="ECO:0000256" key="5">
    <source>
        <dbReference type="ARBA" id="ARBA00022840"/>
    </source>
</evidence>
<dbReference type="Pfam" id="PF09179">
    <property type="entry name" value="TilS"/>
    <property type="match status" value="1"/>
</dbReference>
<dbReference type="Proteomes" id="UP000003856">
    <property type="component" value="Unassembled WGS sequence"/>
</dbReference>
<sequence length="320" mass="34909">MTQSFSAAMEQFAPALPLAVGLSGGADSTALLLACARKWPGQVQAIHVHHGLQAAADDFERHCQDLCKCLQVPLTVQRVDARHAPGESPEDAARRARYKAFEAVVQAHPAPFAISSIALAQHADDQVETLLLALSRGAGVAGLAAMPARWERGGVFWHRPLLRVAGAHVRDWLRAQGQGWVEDPTNQDERFTRNRIRAQLLPALEAAFPSFRDTFARSAAHAAQASELLQEMAQQDLLQVGIPPQLAPLRALSRARQSNVLRHWLRVAHATTPTAAQLGELLDQLAACTTRGHRIHLKVGRGFVGRSGPQLDWYNPEVLV</sequence>
<dbReference type="HAMAP" id="MF_01161">
    <property type="entry name" value="tRNA_Ile_lys_synt"/>
    <property type="match status" value="1"/>
</dbReference>
<evidence type="ECO:0000313" key="10">
    <source>
        <dbReference type="EMBL" id="EER60987.1"/>
    </source>
</evidence>
<evidence type="ECO:0000256" key="7">
    <source>
        <dbReference type="HAMAP-Rule" id="MF_01161"/>
    </source>
</evidence>
<dbReference type="SUPFAM" id="SSF52402">
    <property type="entry name" value="Adenine nucleotide alpha hydrolases-like"/>
    <property type="match status" value="1"/>
</dbReference>
<evidence type="ECO:0000259" key="9">
    <source>
        <dbReference type="Pfam" id="PF09179"/>
    </source>
</evidence>
<keyword evidence="1 7" id="KW-0963">Cytoplasm</keyword>
<dbReference type="PATRIC" id="fig|573060.9.peg.3720"/>
<gene>
    <name evidence="7" type="primary">tilS</name>
    <name evidence="10" type="ORF">AcdelDRAFT_1416</name>
</gene>
<evidence type="ECO:0000256" key="2">
    <source>
        <dbReference type="ARBA" id="ARBA00022598"/>
    </source>
</evidence>
<evidence type="ECO:0000256" key="4">
    <source>
        <dbReference type="ARBA" id="ARBA00022741"/>
    </source>
</evidence>
<dbReference type="PANTHER" id="PTHR43033:SF1">
    <property type="entry name" value="TRNA(ILE)-LYSIDINE SYNTHASE-RELATED"/>
    <property type="match status" value="1"/>
</dbReference>
<keyword evidence="4 7" id="KW-0547">Nucleotide-binding</keyword>
<dbReference type="GO" id="GO:0032267">
    <property type="term" value="F:tRNA(Ile)-lysidine synthase activity"/>
    <property type="evidence" value="ECO:0007669"/>
    <property type="project" value="UniProtKB-EC"/>
</dbReference>
<evidence type="ECO:0000256" key="3">
    <source>
        <dbReference type="ARBA" id="ARBA00022694"/>
    </source>
</evidence>
<comment type="domain">
    <text evidence="7">The N-terminal region contains the highly conserved SGGXDS motif, predicted to be a P-loop motif involved in ATP binding.</text>
</comment>
<dbReference type="RefSeq" id="WP_005794901.1">
    <property type="nucleotide sequence ID" value="NZ_ACQT01000030.1"/>
</dbReference>
<feature type="binding site" evidence="7">
    <location>
        <begin position="23"/>
        <end position="28"/>
    </location>
    <ligand>
        <name>ATP</name>
        <dbReference type="ChEBI" id="CHEBI:30616"/>
    </ligand>
</feature>
<evidence type="ECO:0000259" key="8">
    <source>
        <dbReference type="Pfam" id="PF01171"/>
    </source>
</evidence>
<comment type="similarity">
    <text evidence="7">Belongs to the tRNA(Ile)-lysidine synthase family.</text>
</comment>
<dbReference type="SUPFAM" id="SSF82829">
    <property type="entry name" value="MesJ substrate recognition domain-like"/>
    <property type="match status" value="1"/>
</dbReference>
<reference evidence="10 11" key="1">
    <citation type="submission" date="2009-05" db="EMBL/GenBank/DDBJ databases">
        <title>The draft genome of Acidovorax delafieldii 2AN.</title>
        <authorList>
            <consortium name="US DOE Joint Genome Institute (JGI-PGF)"/>
            <person name="Lucas S."/>
            <person name="Copeland A."/>
            <person name="Lapidus A."/>
            <person name="Glavina del Rio T."/>
            <person name="Tice H."/>
            <person name="Bruce D."/>
            <person name="Goodwin L."/>
            <person name="Pitluck S."/>
            <person name="Larimer F."/>
            <person name="Land M.L."/>
            <person name="Hauser L."/>
            <person name="Shelobolina E.S."/>
            <person name="Picardal F."/>
            <person name="Roden E."/>
            <person name="Emerson D."/>
        </authorList>
    </citation>
    <scope>NUCLEOTIDE SEQUENCE [LARGE SCALE GENOMIC DNA]</scope>
    <source>
        <strain evidence="10 11">2AN</strain>
    </source>
</reference>
<dbReference type="NCBIfam" id="TIGR02432">
    <property type="entry name" value="lysidine_TilS_N"/>
    <property type="match status" value="1"/>
</dbReference>
<evidence type="ECO:0000313" key="11">
    <source>
        <dbReference type="Proteomes" id="UP000003856"/>
    </source>
</evidence>
<dbReference type="InterPro" id="IPR014729">
    <property type="entry name" value="Rossmann-like_a/b/a_fold"/>
</dbReference>
<dbReference type="InterPro" id="IPR011063">
    <property type="entry name" value="TilS/TtcA_N"/>
</dbReference>
<proteinExistence type="inferred from homology"/>
<comment type="function">
    <text evidence="7">Ligates lysine onto the cytidine present at position 34 of the AUA codon-specific tRNA(Ile) that contains the anticodon CAU, in an ATP-dependent manner. Cytidine is converted to lysidine, thus changing the amino acid specificity of the tRNA from methionine to isoleucine.</text>
</comment>
<dbReference type="OrthoDB" id="9807403at2"/>
<evidence type="ECO:0000256" key="1">
    <source>
        <dbReference type="ARBA" id="ARBA00022490"/>
    </source>
</evidence>
<organism evidence="10 11">
    <name type="scientific">Acidovorax delafieldii 2AN</name>
    <dbReference type="NCBI Taxonomy" id="573060"/>
    <lineage>
        <taxon>Bacteria</taxon>
        <taxon>Pseudomonadati</taxon>
        <taxon>Pseudomonadota</taxon>
        <taxon>Betaproteobacteria</taxon>
        <taxon>Burkholderiales</taxon>
        <taxon>Comamonadaceae</taxon>
        <taxon>Acidovorax</taxon>
    </lineage>
</organism>
<protein>
    <recommendedName>
        <fullName evidence="7">tRNA(Ile)-lysidine synthase</fullName>
        <ecNumber evidence="7">6.3.4.19</ecNumber>
    </recommendedName>
    <alternativeName>
        <fullName evidence="7">tRNA(Ile)-2-lysyl-cytidine synthase</fullName>
    </alternativeName>
    <alternativeName>
        <fullName evidence="7">tRNA(Ile)-lysidine synthetase</fullName>
    </alternativeName>
</protein>
<dbReference type="EC" id="6.3.4.19" evidence="7"/>
<dbReference type="CDD" id="cd01992">
    <property type="entry name" value="TilS_N"/>
    <property type="match status" value="1"/>
</dbReference>
<keyword evidence="11" id="KW-1185">Reference proteome</keyword>
<dbReference type="GO" id="GO:0005737">
    <property type="term" value="C:cytoplasm"/>
    <property type="evidence" value="ECO:0007669"/>
    <property type="project" value="UniProtKB-SubCell"/>
</dbReference>
<feature type="domain" description="tRNA(Ile)-lysidine synthase substrate-binding" evidence="9">
    <location>
        <begin position="246"/>
        <end position="298"/>
    </location>
</feature>
<feature type="domain" description="tRNA(Ile)-lysidine/2-thiocytidine synthase N-terminal" evidence="8">
    <location>
        <begin position="19"/>
        <end position="198"/>
    </location>
</feature>
<dbReference type="InterPro" id="IPR012795">
    <property type="entry name" value="tRNA_Ile_lys_synt_N"/>
</dbReference>
<dbReference type="GO" id="GO:0005524">
    <property type="term" value="F:ATP binding"/>
    <property type="evidence" value="ECO:0007669"/>
    <property type="project" value="UniProtKB-UniRule"/>
</dbReference>
<dbReference type="PANTHER" id="PTHR43033">
    <property type="entry name" value="TRNA(ILE)-LYSIDINE SYNTHASE-RELATED"/>
    <property type="match status" value="1"/>
</dbReference>
<dbReference type="InterPro" id="IPR015262">
    <property type="entry name" value="tRNA_Ile_lys_synt_subst-bd"/>
</dbReference>
<keyword evidence="2 7" id="KW-0436">Ligase</keyword>
<dbReference type="Pfam" id="PF01171">
    <property type="entry name" value="ATP_bind_3"/>
    <property type="match status" value="1"/>
</dbReference>
<dbReference type="InterPro" id="IPR012094">
    <property type="entry name" value="tRNA_Ile_lys_synt"/>
</dbReference>
<dbReference type="EMBL" id="ACQT01000030">
    <property type="protein sequence ID" value="EER60987.1"/>
    <property type="molecule type" value="Genomic_DNA"/>
</dbReference>
<evidence type="ECO:0000256" key="6">
    <source>
        <dbReference type="ARBA" id="ARBA00048539"/>
    </source>
</evidence>
<comment type="caution">
    <text evidence="10">The sequence shown here is derived from an EMBL/GenBank/DDBJ whole genome shotgun (WGS) entry which is preliminary data.</text>
</comment>
<dbReference type="GO" id="GO:0006400">
    <property type="term" value="P:tRNA modification"/>
    <property type="evidence" value="ECO:0007669"/>
    <property type="project" value="UniProtKB-UniRule"/>
</dbReference>
<comment type="subcellular location">
    <subcellularLocation>
        <location evidence="7">Cytoplasm</location>
    </subcellularLocation>
</comment>
<dbReference type="Gene3D" id="3.40.50.620">
    <property type="entry name" value="HUPs"/>
    <property type="match status" value="1"/>
</dbReference>
<comment type="catalytic activity">
    <reaction evidence="6 7">
        <text>cytidine(34) in tRNA(Ile2) + L-lysine + ATP = lysidine(34) in tRNA(Ile2) + AMP + diphosphate + H(+)</text>
        <dbReference type="Rhea" id="RHEA:43744"/>
        <dbReference type="Rhea" id="RHEA-COMP:10625"/>
        <dbReference type="Rhea" id="RHEA-COMP:10670"/>
        <dbReference type="ChEBI" id="CHEBI:15378"/>
        <dbReference type="ChEBI" id="CHEBI:30616"/>
        <dbReference type="ChEBI" id="CHEBI:32551"/>
        <dbReference type="ChEBI" id="CHEBI:33019"/>
        <dbReference type="ChEBI" id="CHEBI:82748"/>
        <dbReference type="ChEBI" id="CHEBI:83665"/>
        <dbReference type="ChEBI" id="CHEBI:456215"/>
        <dbReference type="EC" id="6.3.4.19"/>
    </reaction>
</comment>
<accession>C5T3D6</accession>
<name>C5T3D6_ACIDE</name>
<keyword evidence="5 7" id="KW-0067">ATP-binding</keyword>
<dbReference type="AlphaFoldDB" id="C5T3D6"/>
<dbReference type="Gene3D" id="1.20.59.20">
    <property type="match status" value="1"/>
</dbReference>
<keyword evidence="3 7" id="KW-0819">tRNA processing</keyword>